<organism evidence="4 5">
    <name type="scientific">Klebsormidium nitens</name>
    <name type="common">Green alga</name>
    <name type="synonym">Ulothrix nitens</name>
    <dbReference type="NCBI Taxonomy" id="105231"/>
    <lineage>
        <taxon>Eukaryota</taxon>
        <taxon>Viridiplantae</taxon>
        <taxon>Streptophyta</taxon>
        <taxon>Klebsormidiophyceae</taxon>
        <taxon>Klebsormidiales</taxon>
        <taxon>Klebsormidiaceae</taxon>
        <taxon>Klebsormidium</taxon>
    </lineage>
</organism>
<dbReference type="GO" id="GO:0008017">
    <property type="term" value="F:microtubule binding"/>
    <property type="evidence" value="ECO:0007669"/>
    <property type="project" value="InterPro"/>
</dbReference>
<dbReference type="OMA" id="PNEANGH"/>
<sequence>MEGPLGPDVGIASLVSLPADFETLHFFYGNEETGGRPVGPCSWEVLRGLWAKGDISLETLIWCKGMKRQEAISAVEDLPALLAAAESEPAHMDKHDSRQESDGEVAQAAQENQPEAGGQLKLQFEKERQTATPKMSAPPPGKILHAGSLGGSESRLLREGRRSHALPTGSSTNLAALEENQQAAAEGASAGSRSERLESLETEVAEMKRLLRRSSVESNGSAKKAPSSGRQSLPGQEGCQEEQGQTGASTGALEAAALPPAPSNKIKRRAKKSIELGRGVVHAGSVGGEEGVETRALYAGSLGGQLPDAGQTGAIVVAVEEPITGGEESQPTDITEEMVPPARSQRSKRAKGEKPKRKKRAGTAKMDGGFEVNPLEAQGVAMVDVEGPALETQVPMAKRTSSRRSSVEGQLSKRSSQSSVTAPEYGALEDGAPPREQDDAKAEENGAEEDKSLDLDEVLELGDNEGAVRRMSRASDGGEEEPAVVEGSFSPDGTLEVKAAGRSGAGGRSSSVSNEVELVGGPLSRKSSTGSVGQGAPLTSRESIGDGRASVVAGGTKKAQGVFTRARQSSMDAEERSGRASRRGSTYSELAGRRKGRKYILDSASEDSSDAESVNQEAPHGMGGLKGDKNAGESGTTTPSEQSRNSEANALAAKQLQEERAGQKQAPGQDDVSDEEESDAEQSPSARVPAPLPFLGTYFRGLGPFAKPTKAAKASQTVGSGLAEAPTAAHYSSLAGAHSGQLPDSPNALSAENSFREALSKVVAENAELRGGKEEECEQGEQTPSEAGSAVAEGVLAEEYLAGLTRAELEAKCVRLAKKVRALRQEKEELSGLLLLRRRQSVGVEPDPLSELDRVAALVSLAQRFSVARELISPRPGSKTAEMSKVRELEVRLAQLAELLEGAAQELQAAEQKQTKVAGGIAASPQADSGLGSQSRRRSSHEPRLAIAKAEGLLHVGTTREDSIDAPSSSGTPSAPPAEKRTLSPAQLADLLAYKSLSPRTAPREDTERPLLRSMSAEMRQRAQAKKMDHLVRALHDAYRAQTGRKLPLVKVEGGVYRLAGRKVHLAVANERLCLKAGGGLQDFADYLGRTTIRTAP</sequence>
<protein>
    <recommendedName>
        <fullName evidence="3">GYF domain-containing protein</fullName>
    </recommendedName>
</protein>
<feature type="compositionally biased region" description="Polar residues" evidence="2">
    <location>
        <begin position="403"/>
        <end position="421"/>
    </location>
</feature>
<dbReference type="Proteomes" id="UP000054558">
    <property type="component" value="Unassembled WGS sequence"/>
</dbReference>
<feature type="compositionally biased region" description="Basic and acidic residues" evidence="2">
    <location>
        <begin position="88"/>
        <end position="101"/>
    </location>
</feature>
<feature type="domain" description="GYF" evidence="3">
    <location>
        <begin position="34"/>
        <end position="78"/>
    </location>
</feature>
<dbReference type="AlphaFoldDB" id="A0A1Y1I622"/>
<feature type="compositionally biased region" description="Acidic residues" evidence="2">
    <location>
        <begin position="671"/>
        <end position="680"/>
    </location>
</feature>
<proteinExistence type="predicted"/>
<dbReference type="OrthoDB" id="10409011at2759"/>
<evidence type="ECO:0000256" key="2">
    <source>
        <dbReference type="SAM" id="MobiDB-lite"/>
    </source>
</evidence>
<keyword evidence="1" id="KW-0175">Coiled coil</keyword>
<feature type="region of interest" description="Disordered" evidence="2">
    <location>
        <begin position="766"/>
        <end position="790"/>
    </location>
</feature>
<accession>A0A1Y1I622</accession>
<dbReference type="InterPro" id="IPR025640">
    <property type="entry name" value="GYF_2"/>
</dbReference>
<dbReference type="InterPro" id="IPR036534">
    <property type="entry name" value="GAR_dom_sf"/>
</dbReference>
<name>A0A1Y1I622_KLENI</name>
<evidence type="ECO:0000313" key="4">
    <source>
        <dbReference type="EMBL" id="GAQ84859.1"/>
    </source>
</evidence>
<feature type="compositionally biased region" description="Low complexity" evidence="2">
    <location>
        <begin position="173"/>
        <end position="192"/>
    </location>
</feature>
<feature type="region of interest" description="Disordered" evidence="2">
    <location>
        <begin position="322"/>
        <end position="701"/>
    </location>
</feature>
<feature type="coiled-coil region" evidence="1">
    <location>
        <begin position="806"/>
        <end position="833"/>
    </location>
</feature>
<feature type="compositionally biased region" description="Polar residues" evidence="2">
    <location>
        <begin position="633"/>
        <end position="648"/>
    </location>
</feature>
<evidence type="ECO:0000313" key="5">
    <source>
        <dbReference type="Proteomes" id="UP000054558"/>
    </source>
</evidence>
<gene>
    <name evidence="4" type="ORF">KFL_002090110</name>
</gene>
<feature type="compositionally biased region" description="Low complexity" evidence="2">
    <location>
        <begin position="235"/>
        <end position="258"/>
    </location>
</feature>
<evidence type="ECO:0000256" key="1">
    <source>
        <dbReference type="SAM" id="Coils"/>
    </source>
</evidence>
<feature type="region of interest" description="Disordered" evidence="2">
    <location>
        <begin position="87"/>
        <end position="270"/>
    </location>
</feature>
<dbReference type="SUPFAM" id="SSF143575">
    <property type="entry name" value="GAS2 domain-like"/>
    <property type="match status" value="1"/>
</dbReference>
<feature type="compositionally biased region" description="Basic and acidic residues" evidence="2">
    <location>
        <begin position="193"/>
        <end position="209"/>
    </location>
</feature>
<feature type="region of interest" description="Disordered" evidence="2">
    <location>
        <begin position="918"/>
        <end position="984"/>
    </location>
</feature>
<feature type="coiled-coil region" evidence="1">
    <location>
        <begin position="886"/>
        <end position="913"/>
    </location>
</feature>
<feature type="compositionally biased region" description="Basic and acidic residues" evidence="2">
    <location>
        <begin position="432"/>
        <end position="454"/>
    </location>
</feature>
<dbReference type="Pfam" id="PF14237">
    <property type="entry name" value="GYF_2"/>
    <property type="match status" value="1"/>
</dbReference>
<reference evidence="4 5" key="1">
    <citation type="journal article" date="2014" name="Nat. Commun.">
        <title>Klebsormidium flaccidum genome reveals primary factors for plant terrestrial adaptation.</title>
        <authorList>
            <person name="Hori K."/>
            <person name="Maruyama F."/>
            <person name="Fujisawa T."/>
            <person name="Togashi T."/>
            <person name="Yamamoto N."/>
            <person name="Seo M."/>
            <person name="Sato S."/>
            <person name="Yamada T."/>
            <person name="Mori H."/>
            <person name="Tajima N."/>
            <person name="Moriyama T."/>
            <person name="Ikeuchi M."/>
            <person name="Watanabe M."/>
            <person name="Wada H."/>
            <person name="Kobayashi K."/>
            <person name="Saito M."/>
            <person name="Masuda T."/>
            <person name="Sasaki-Sekimoto Y."/>
            <person name="Mashiguchi K."/>
            <person name="Awai K."/>
            <person name="Shimojima M."/>
            <person name="Masuda S."/>
            <person name="Iwai M."/>
            <person name="Nobusawa T."/>
            <person name="Narise T."/>
            <person name="Kondo S."/>
            <person name="Saito H."/>
            <person name="Sato R."/>
            <person name="Murakawa M."/>
            <person name="Ihara Y."/>
            <person name="Oshima-Yamada Y."/>
            <person name="Ohtaka K."/>
            <person name="Satoh M."/>
            <person name="Sonobe K."/>
            <person name="Ishii M."/>
            <person name="Ohtani R."/>
            <person name="Kanamori-Sato M."/>
            <person name="Honoki R."/>
            <person name="Miyazaki D."/>
            <person name="Mochizuki H."/>
            <person name="Umetsu J."/>
            <person name="Higashi K."/>
            <person name="Shibata D."/>
            <person name="Kamiya Y."/>
            <person name="Sato N."/>
            <person name="Nakamura Y."/>
            <person name="Tabata S."/>
            <person name="Ida S."/>
            <person name="Kurokawa K."/>
            <person name="Ohta H."/>
        </authorList>
    </citation>
    <scope>NUCLEOTIDE SEQUENCE [LARGE SCALE GENOMIC DNA]</scope>
    <source>
        <strain evidence="4 5">NIES-2285</strain>
    </source>
</reference>
<dbReference type="EMBL" id="DF237158">
    <property type="protein sequence ID" value="GAQ84859.1"/>
    <property type="molecule type" value="Genomic_DNA"/>
</dbReference>
<evidence type="ECO:0000259" key="3">
    <source>
        <dbReference type="Pfam" id="PF14237"/>
    </source>
</evidence>
<keyword evidence="5" id="KW-1185">Reference proteome</keyword>
<feature type="compositionally biased region" description="Basic residues" evidence="2">
    <location>
        <begin position="345"/>
        <end position="362"/>
    </location>
</feature>